<accession>A0A7W8LL26</accession>
<keyword evidence="3" id="KW-1185">Reference proteome</keyword>
<comment type="caution">
    <text evidence="2">The sequence shown here is derived from an EMBL/GenBank/DDBJ whole genome shotgun (WGS) entry which is preliminary data.</text>
</comment>
<gene>
    <name evidence="2" type="ORF">HNP76_000313</name>
</gene>
<dbReference type="GO" id="GO:0000428">
    <property type="term" value="C:DNA-directed RNA polymerase complex"/>
    <property type="evidence" value="ECO:0007669"/>
    <property type="project" value="UniProtKB-KW"/>
</dbReference>
<proteinExistence type="predicted"/>
<keyword evidence="2" id="KW-0240">DNA-directed RNA polymerase</keyword>
<evidence type="ECO:0000313" key="2">
    <source>
        <dbReference type="EMBL" id="MBB5224973.1"/>
    </source>
</evidence>
<keyword evidence="1" id="KW-0472">Membrane</keyword>
<dbReference type="Proteomes" id="UP000518887">
    <property type="component" value="Unassembled WGS sequence"/>
</dbReference>
<protein>
    <submittedName>
        <fullName evidence="2">DNA-directed RNA polymerase subunit RPC12/RpoP</fullName>
    </submittedName>
</protein>
<keyword evidence="1" id="KW-1133">Transmembrane helix</keyword>
<name>A0A7W8LL26_9SPIR</name>
<evidence type="ECO:0000313" key="3">
    <source>
        <dbReference type="Proteomes" id="UP000518887"/>
    </source>
</evidence>
<reference evidence="2 3" key="1">
    <citation type="submission" date="2020-08" db="EMBL/GenBank/DDBJ databases">
        <title>Genomic Encyclopedia of Type Strains, Phase IV (KMG-IV): sequencing the most valuable type-strain genomes for metagenomic binning, comparative biology and taxonomic classification.</title>
        <authorList>
            <person name="Goeker M."/>
        </authorList>
    </citation>
    <scope>NUCLEOTIDE SEQUENCE [LARGE SCALE GENOMIC DNA]</scope>
    <source>
        <strain evidence="2 3">DSM 103462</strain>
    </source>
</reference>
<dbReference type="AlphaFoldDB" id="A0A7W8LL26"/>
<organism evidence="2 3">
    <name type="scientific">Treponema ruminis</name>
    <dbReference type="NCBI Taxonomy" id="744515"/>
    <lineage>
        <taxon>Bacteria</taxon>
        <taxon>Pseudomonadati</taxon>
        <taxon>Spirochaetota</taxon>
        <taxon>Spirochaetia</taxon>
        <taxon>Spirochaetales</taxon>
        <taxon>Treponemataceae</taxon>
        <taxon>Treponema</taxon>
    </lineage>
</organism>
<keyword evidence="2" id="KW-0804">Transcription</keyword>
<dbReference type="EMBL" id="JACHFQ010000001">
    <property type="protein sequence ID" value="MBB5224973.1"/>
    <property type="molecule type" value="Genomic_DNA"/>
</dbReference>
<dbReference type="RefSeq" id="WP_184656780.1">
    <property type="nucleotide sequence ID" value="NZ_JACHFQ010000001.1"/>
</dbReference>
<feature type="transmembrane region" description="Helical" evidence="1">
    <location>
        <begin position="177"/>
        <end position="194"/>
    </location>
</feature>
<keyword evidence="1" id="KW-0812">Transmembrane</keyword>
<evidence type="ECO:0000256" key="1">
    <source>
        <dbReference type="SAM" id="Phobius"/>
    </source>
</evidence>
<sequence>MEQNLVCANCGGTLAVDSNGEIGTCIYCGTKRQLVEKVVTVVEHTGKVEVDGIATAASKLTSAYQCLQTGNVEKANRLYKEITELEPQNAYAWWGRYLCEESFAKYYGFRDKYGNSDNITKANQVLEILKYADFAIQYAEEDVRQKYIEETQEYRNFVEMVRNQPAIPPQKKPNKNVIIGIIVAVIILIIIATNL</sequence>